<accession>A0A644ZMF2</accession>
<reference evidence="1" key="1">
    <citation type="submission" date="2019-08" db="EMBL/GenBank/DDBJ databases">
        <authorList>
            <person name="Kucharzyk K."/>
            <person name="Murdoch R.W."/>
            <person name="Higgins S."/>
            <person name="Loffler F."/>
        </authorList>
    </citation>
    <scope>NUCLEOTIDE SEQUENCE</scope>
</reference>
<protein>
    <submittedName>
        <fullName evidence="1">GDP-perosamine synthase</fullName>
        <ecNumber evidence="1">2.6.1.102</ecNumber>
    </submittedName>
</protein>
<dbReference type="PANTHER" id="PTHR30244">
    <property type="entry name" value="TRANSAMINASE"/>
    <property type="match status" value="1"/>
</dbReference>
<comment type="caution">
    <text evidence="1">The sequence shown here is derived from an EMBL/GenBank/DDBJ whole genome shotgun (WGS) entry which is preliminary data.</text>
</comment>
<proteinExistence type="predicted"/>
<dbReference type="InterPro" id="IPR000653">
    <property type="entry name" value="DegT/StrS_aminotransferase"/>
</dbReference>
<sequence>MKKLPYRVERKKEMGRLYWKYLSGISGVKLIETDFDQIPPWFYDIICENRTGLVEYLKEKGIGTRLSYPPLHLEPVYDRKELSFPVTESVANNILWLPSTISLTDEQIKYICGCIRDFYEK</sequence>
<dbReference type="AlphaFoldDB" id="A0A644ZMF2"/>
<organism evidence="1">
    <name type="scientific">bioreactor metagenome</name>
    <dbReference type="NCBI Taxonomy" id="1076179"/>
    <lineage>
        <taxon>unclassified sequences</taxon>
        <taxon>metagenomes</taxon>
        <taxon>ecological metagenomes</taxon>
    </lineage>
</organism>
<name>A0A644ZMF2_9ZZZZ</name>
<dbReference type="PANTHER" id="PTHR30244:SF34">
    <property type="entry name" value="DTDP-4-AMINO-4,6-DIDEOXYGALACTOSE TRANSAMINASE"/>
    <property type="match status" value="1"/>
</dbReference>
<dbReference type="EC" id="2.6.1.102" evidence="1"/>
<dbReference type="Pfam" id="PF01041">
    <property type="entry name" value="DegT_DnrJ_EryC1"/>
    <property type="match status" value="1"/>
</dbReference>
<dbReference type="InterPro" id="IPR015424">
    <property type="entry name" value="PyrdxlP-dep_Trfase"/>
</dbReference>
<keyword evidence="1" id="KW-0032">Aminotransferase</keyword>
<dbReference type="GO" id="GO:0000271">
    <property type="term" value="P:polysaccharide biosynthetic process"/>
    <property type="evidence" value="ECO:0007669"/>
    <property type="project" value="TreeGrafter"/>
</dbReference>
<gene>
    <name evidence="1" type="primary">rfbE_2</name>
    <name evidence="1" type="ORF">SDC9_88664</name>
</gene>
<dbReference type="GO" id="GO:0102933">
    <property type="term" value="F:GDP-4-dehydro-6-deoxy-D-mannose-4-aminotransferase activity"/>
    <property type="evidence" value="ECO:0007669"/>
    <property type="project" value="UniProtKB-EC"/>
</dbReference>
<dbReference type="Gene3D" id="3.90.1150.10">
    <property type="entry name" value="Aspartate Aminotransferase, domain 1"/>
    <property type="match status" value="1"/>
</dbReference>
<dbReference type="SUPFAM" id="SSF53383">
    <property type="entry name" value="PLP-dependent transferases"/>
    <property type="match status" value="1"/>
</dbReference>
<dbReference type="InterPro" id="IPR015422">
    <property type="entry name" value="PyrdxlP-dep_Trfase_small"/>
</dbReference>
<dbReference type="EMBL" id="VSSQ01009569">
    <property type="protein sequence ID" value="MPM42002.1"/>
    <property type="molecule type" value="Genomic_DNA"/>
</dbReference>
<evidence type="ECO:0000313" key="1">
    <source>
        <dbReference type="EMBL" id="MPM42002.1"/>
    </source>
</evidence>
<keyword evidence="1" id="KW-0808">Transferase</keyword>
<dbReference type="GO" id="GO:0030170">
    <property type="term" value="F:pyridoxal phosphate binding"/>
    <property type="evidence" value="ECO:0007669"/>
    <property type="project" value="TreeGrafter"/>
</dbReference>